<evidence type="ECO:0000313" key="2">
    <source>
        <dbReference type="EMBL" id="TFZ42106.1"/>
    </source>
</evidence>
<reference evidence="1 3" key="2">
    <citation type="journal article" date="2020" name="Int. J. Syst. Evol. Microbiol.">
        <title>Vagococcus xieshaowenii sp. nov., isolated from snow finch (Montifringilla taczanowskii) cloacal content.</title>
        <authorList>
            <person name="Ge Y."/>
            <person name="Yang J."/>
            <person name="Lai X.H."/>
            <person name="Zhang G."/>
            <person name="Jin D."/>
            <person name="Lu S."/>
            <person name="Wang B."/>
            <person name="Huang Y."/>
            <person name="Huang Y."/>
            <person name="Ren Z."/>
            <person name="Zhang X."/>
            <person name="Xu J."/>
        </authorList>
    </citation>
    <scope>NUCLEOTIDE SEQUENCE [LARGE SCALE GENOMIC DNA]</scope>
    <source>
        <strain evidence="3">personal::cf-49</strain>
        <strain evidence="1">Personal::cf-49</strain>
    </source>
</reference>
<name>A0AAJ5JMI8_9ENTE</name>
<dbReference type="SUPFAM" id="SSF160515">
    <property type="entry name" value="YueI-like"/>
    <property type="match status" value="1"/>
</dbReference>
<dbReference type="RefSeq" id="WP_135254201.1">
    <property type="nucleotide sequence ID" value="NZ_CP038865.1"/>
</dbReference>
<dbReference type="Proteomes" id="UP000296883">
    <property type="component" value="Chromosome"/>
</dbReference>
<sequence>MNSRDINEYLQKEFSGKNTFKQDQNKQYLGILAERVKVFITKQQANNKDYQLTLNTIIQNNPGGQIKINANLDMKLRLTYMKIAQKNNIPFTIIDHESELANSNQISVIYHFNEIVTQSIQDISNLT</sequence>
<evidence type="ECO:0000313" key="3">
    <source>
        <dbReference type="Proteomes" id="UP000296883"/>
    </source>
</evidence>
<gene>
    <name evidence="2" type="ORF">E4031_04055</name>
    <name evidence="1" type="ORF">E4Z98_01440</name>
</gene>
<dbReference type="EMBL" id="CP038865">
    <property type="protein sequence ID" value="QCA28038.1"/>
    <property type="molecule type" value="Genomic_DNA"/>
</dbReference>
<evidence type="ECO:0000313" key="1">
    <source>
        <dbReference type="EMBL" id="QCA28038.1"/>
    </source>
</evidence>
<dbReference type="EMBL" id="SRHU01000014">
    <property type="protein sequence ID" value="TFZ42106.1"/>
    <property type="molecule type" value="Genomic_DNA"/>
</dbReference>
<dbReference type="Gene3D" id="3.30.1330.30">
    <property type="match status" value="1"/>
</dbReference>
<dbReference type="Pfam" id="PF07997">
    <property type="entry name" value="DUF1694"/>
    <property type="match status" value="1"/>
</dbReference>
<accession>A0AAJ5JMI8</accession>
<keyword evidence="3" id="KW-1185">Reference proteome</keyword>
<dbReference type="InterPro" id="IPR029064">
    <property type="entry name" value="Ribosomal_eL30-like_sf"/>
</dbReference>
<reference evidence="2 4" key="1">
    <citation type="submission" date="2019-03" db="EMBL/GenBank/DDBJ databases">
        <title>Vagococcus sp. was isolated fron gut of Carduelis flavirostris.</title>
        <authorList>
            <person name="Ge Y."/>
        </authorList>
    </citation>
    <scope>NUCLEOTIDE SEQUENCE [LARGE SCALE GENOMIC DNA]</scope>
    <source>
        <strain evidence="2 4">CF-210</strain>
    </source>
</reference>
<evidence type="ECO:0000313" key="4">
    <source>
        <dbReference type="Proteomes" id="UP000297725"/>
    </source>
</evidence>
<dbReference type="Proteomes" id="UP000297725">
    <property type="component" value="Unassembled WGS sequence"/>
</dbReference>
<dbReference type="InterPro" id="IPR012543">
    <property type="entry name" value="DUF1694"/>
</dbReference>
<organism evidence="2 4">
    <name type="scientific">Vagococcus xieshaowenii</name>
    <dbReference type="NCBI Taxonomy" id="2562451"/>
    <lineage>
        <taxon>Bacteria</taxon>
        <taxon>Bacillati</taxon>
        <taxon>Bacillota</taxon>
        <taxon>Bacilli</taxon>
        <taxon>Lactobacillales</taxon>
        <taxon>Enterococcaceae</taxon>
        <taxon>Vagococcus</taxon>
    </lineage>
</organism>
<dbReference type="AlphaFoldDB" id="A0AAJ5JMI8"/>
<proteinExistence type="predicted"/>
<protein>
    <submittedName>
        <fullName evidence="2">DUF1694 domain-containing protein</fullName>
    </submittedName>
</protein>